<dbReference type="Pfam" id="PF05425">
    <property type="entry name" value="CopD"/>
    <property type="match status" value="1"/>
</dbReference>
<evidence type="ECO:0000256" key="3">
    <source>
        <dbReference type="ARBA" id="ARBA00022692"/>
    </source>
</evidence>
<feature type="domain" description="Copper resistance protein D" evidence="12">
    <location>
        <begin position="313"/>
        <end position="412"/>
    </location>
</feature>
<feature type="transmembrane region" description="Helical" evidence="9">
    <location>
        <begin position="283"/>
        <end position="306"/>
    </location>
</feature>
<dbReference type="Gene3D" id="2.60.40.1220">
    <property type="match status" value="1"/>
</dbReference>
<feature type="transmembrane region" description="Helical" evidence="9">
    <location>
        <begin position="217"/>
        <end position="242"/>
    </location>
</feature>
<gene>
    <name evidence="13" type="ORF">KUM34_008545</name>
</gene>
<evidence type="ECO:0000256" key="7">
    <source>
        <dbReference type="ARBA" id="ARBA00023008"/>
    </source>
</evidence>
<dbReference type="InterPro" id="IPR014756">
    <property type="entry name" value="Ig_E-set"/>
</dbReference>
<keyword evidence="2" id="KW-1003">Cell membrane</keyword>
<feature type="transmembrane region" description="Helical" evidence="9">
    <location>
        <begin position="393"/>
        <end position="416"/>
    </location>
</feature>
<dbReference type="Proteomes" id="UP001162740">
    <property type="component" value="Chromosome"/>
</dbReference>
<keyword evidence="6 9" id="KW-1133">Transmembrane helix</keyword>
<feature type="transmembrane region" description="Helical" evidence="9">
    <location>
        <begin position="183"/>
        <end position="205"/>
    </location>
</feature>
<evidence type="ECO:0000313" key="14">
    <source>
        <dbReference type="Proteomes" id="UP001162740"/>
    </source>
</evidence>
<dbReference type="GO" id="GO:0046688">
    <property type="term" value="P:response to copper ion"/>
    <property type="evidence" value="ECO:0007669"/>
    <property type="project" value="InterPro"/>
</dbReference>
<feature type="signal peptide" evidence="10">
    <location>
        <begin position="1"/>
        <end position="22"/>
    </location>
</feature>
<evidence type="ECO:0000256" key="5">
    <source>
        <dbReference type="ARBA" id="ARBA00022729"/>
    </source>
</evidence>
<keyword evidence="7" id="KW-0186">Copper</keyword>
<dbReference type="RefSeq" id="WP_265572710.1">
    <property type="nucleotide sequence ID" value="NZ_CP083974.1"/>
</dbReference>
<feature type="transmembrane region" description="Helical" evidence="9">
    <location>
        <begin position="152"/>
        <end position="171"/>
    </location>
</feature>
<keyword evidence="4" id="KW-0479">Metal-binding</keyword>
<evidence type="ECO:0000256" key="9">
    <source>
        <dbReference type="SAM" id="Phobius"/>
    </source>
</evidence>
<reference evidence="13 14" key="1">
    <citation type="journal article" date="2021" name="Front. Microbiol.">
        <title>Bacterial Transformation of Aromatic Monomers in Softwood Black Liquor.</title>
        <authorList>
            <person name="Navas L.E."/>
            <person name="Dexter G."/>
            <person name="Liu J."/>
            <person name="Levy-Booth D."/>
            <person name="Cho M."/>
            <person name="Jang S.K."/>
            <person name="Mansfield S.D."/>
            <person name="Renneckar S."/>
            <person name="Mohn W.W."/>
            <person name="Eltis L.D."/>
        </authorList>
    </citation>
    <scope>NUCLEOTIDE SEQUENCE [LARGE SCALE GENOMIC DNA]</scope>
    <source>
        <strain evidence="13 14">GD02</strain>
    </source>
</reference>
<dbReference type="InterPro" id="IPR014755">
    <property type="entry name" value="Cu-Rt/internalin_Ig-like"/>
</dbReference>
<dbReference type="SUPFAM" id="SSF81296">
    <property type="entry name" value="E set domains"/>
    <property type="match status" value="1"/>
</dbReference>
<feature type="domain" description="CopC" evidence="11">
    <location>
        <begin position="28"/>
        <end position="123"/>
    </location>
</feature>
<organism evidence="13 14">
    <name type="scientific">Rhodococcus rhodochrous</name>
    <dbReference type="NCBI Taxonomy" id="1829"/>
    <lineage>
        <taxon>Bacteria</taxon>
        <taxon>Bacillati</taxon>
        <taxon>Actinomycetota</taxon>
        <taxon>Actinomycetes</taxon>
        <taxon>Mycobacteriales</taxon>
        <taxon>Nocardiaceae</taxon>
        <taxon>Rhodococcus</taxon>
    </lineage>
</organism>
<dbReference type="GO" id="GO:0005507">
    <property type="term" value="F:copper ion binding"/>
    <property type="evidence" value="ECO:0007669"/>
    <property type="project" value="InterPro"/>
</dbReference>
<dbReference type="PANTHER" id="PTHR34820:SF4">
    <property type="entry name" value="INNER MEMBRANE PROTEIN YEBZ"/>
    <property type="match status" value="1"/>
</dbReference>
<protein>
    <submittedName>
        <fullName evidence="13">Copper resistance protein CopC</fullName>
    </submittedName>
</protein>
<dbReference type="InterPro" id="IPR032694">
    <property type="entry name" value="CopC/D"/>
</dbReference>
<dbReference type="InterPro" id="IPR008457">
    <property type="entry name" value="Cu-R_CopD_dom"/>
</dbReference>
<dbReference type="InterPro" id="IPR007348">
    <property type="entry name" value="CopC_dom"/>
</dbReference>
<evidence type="ECO:0000256" key="10">
    <source>
        <dbReference type="SAM" id="SignalP"/>
    </source>
</evidence>
<dbReference type="GO" id="GO:0042597">
    <property type="term" value="C:periplasmic space"/>
    <property type="evidence" value="ECO:0007669"/>
    <property type="project" value="InterPro"/>
</dbReference>
<evidence type="ECO:0000256" key="6">
    <source>
        <dbReference type="ARBA" id="ARBA00022989"/>
    </source>
</evidence>
<evidence type="ECO:0000259" key="12">
    <source>
        <dbReference type="Pfam" id="PF05425"/>
    </source>
</evidence>
<sequence length="535" mass="55530">MHRAACLGFLVWLVVSASTIWAAPASAHASVVSSSPGDGSHVEVPPASLSFELNEVVGVVEDSPQLIDHDGVRHPFSAVRLENSGRRLVLVPAEALTDGAYLATARVLSTDTHVVSLSVRFTVGSVTGLGNVPDDPGANAGTAQLLGVPSKWATYLGVALSAGLFVVARWVWPDVLGGRRFRFVYRVGATLLVAGLVGRFVLLVAQQSGGLSGISGSAVAAVASSRLGIAIAAAVMLSLACGIRPPGRGRGSDATGYLQAASAIVAVTLGGHGGSTERWPVSFLGTGVHVYAGAIWLGGVLLLVLVQEQVPPLRRWHGFAAGHVALVAITGILLAFIQVDPIEALISTVYGTTLTVKVSVAVLTLIAGSLAYRRFRVGSAGGTEPLPVRRRPRILVAEAALAIVILAATSVLTSVVPAKDSYTTNVRTALDFGASEVLDVEIDSVRRGARSLTVRYRPEGATGGAPMPDVGVELSSAEANIARLPVELRTTMSADGELVWDSDGLIVPVAGQWKVTVRFEGGRGPKLASFYYEAL</sequence>
<keyword evidence="5 10" id="KW-0732">Signal</keyword>
<evidence type="ECO:0000256" key="8">
    <source>
        <dbReference type="ARBA" id="ARBA00023136"/>
    </source>
</evidence>
<feature type="transmembrane region" description="Helical" evidence="9">
    <location>
        <begin position="254"/>
        <end position="271"/>
    </location>
</feature>
<keyword evidence="8 9" id="KW-0472">Membrane</keyword>
<evidence type="ECO:0000256" key="2">
    <source>
        <dbReference type="ARBA" id="ARBA00022475"/>
    </source>
</evidence>
<dbReference type="AlphaFoldDB" id="A0AA47ACF9"/>
<dbReference type="GO" id="GO:0006825">
    <property type="term" value="P:copper ion transport"/>
    <property type="evidence" value="ECO:0007669"/>
    <property type="project" value="InterPro"/>
</dbReference>
<proteinExistence type="predicted"/>
<dbReference type="Pfam" id="PF04234">
    <property type="entry name" value="CopC"/>
    <property type="match status" value="1"/>
</dbReference>
<evidence type="ECO:0000256" key="1">
    <source>
        <dbReference type="ARBA" id="ARBA00004651"/>
    </source>
</evidence>
<keyword evidence="3 9" id="KW-0812">Transmembrane</keyword>
<dbReference type="EMBL" id="CP083974">
    <property type="protein sequence ID" value="UZF46700.1"/>
    <property type="molecule type" value="Genomic_DNA"/>
</dbReference>
<feature type="transmembrane region" description="Helical" evidence="9">
    <location>
        <begin position="318"/>
        <end position="337"/>
    </location>
</feature>
<evidence type="ECO:0000259" key="11">
    <source>
        <dbReference type="Pfam" id="PF04234"/>
    </source>
</evidence>
<evidence type="ECO:0000313" key="13">
    <source>
        <dbReference type="EMBL" id="UZF46700.1"/>
    </source>
</evidence>
<dbReference type="PANTHER" id="PTHR34820">
    <property type="entry name" value="INNER MEMBRANE PROTEIN YEBZ"/>
    <property type="match status" value="1"/>
</dbReference>
<accession>A0AA47ACF9</accession>
<name>A0AA47ACF9_RHORH</name>
<evidence type="ECO:0000256" key="4">
    <source>
        <dbReference type="ARBA" id="ARBA00022723"/>
    </source>
</evidence>
<feature type="chain" id="PRO_5041343962" evidence="10">
    <location>
        <begin position="23"/>
        <end position="535"/>
    </location>
</feature>
<feature type="transmembrane region" description="Helical" evidence="9">
    <location>
        <begin position="349"/>
        <end position="372"/>
    </location>
</feature>
<comment type="subcellular location">
    <subcellularLocation>
        <location evidence="1">Cell membrane</location>
        <topology evidence="1">Multi-pass membrane protein</topology>
    </subcellularLocation>
</comment>
<dbReference type="GO" id="GO:0005886">
    <property type="term" value="C:plasma membrane"/>
    <property type="evidence" value="ECO:0007669"/>
    <property type="project" value="UniProtKB-SubCell"/>
</dbReference>